<proteinExistence type="predicted"/>
<dbReference type="EMBL" id="JADKGY010000004">
    <property type="protein sequence ID" value="MBK9982193.1"/>
    <property type="molecule type" value="Genomic_DNA"/>
</dbReference>
<evidence type="ECO:0000313" key="2">
    <source>
        <dbReference type="Proteomes" id="UP000808337"/>
    </source>
</evidence>
<sequence>MWKFNKCITKYIRIIDKTPPPSRCSSVEVNCGDSIDPSVLGTPEISDNCTAIAELDLLHLR</sequence>
<gene>
    <name evidence="1" type="ORF">IPP15_07165</name>
</gene>
<name>A0A9D7SUF7_9BACT</name>
<accession>A0A9D7SUF7</accession>
<reference evidence="1 2" key="1">
    <citation type="submission" date="2020-10" db="EMBL/GenBank/DDBJ databases">
        <title>Connecting structure to function with the recovery of over 1000 high-quality activated sludge metagenome-assembled genomes encoding full-length rRNA genes using long-read sequencing.</title>
        <authorList>
            <person name="Singleton C.M."/>
            <person name="Petriglieri F."/>
            <person name="Kristensen J.M."/>
            <person name="Kirkegaard R.H."/>
            <person name="Michaelsen T.Y."/>
            <person name="Andersen M.H."/>
            <person name="Karst S.M."/>
            <person name="Dueholm M.S."/>
            <person name="Nielsen P.H."/>
            <person name="Albertsen M."/>
        </authorList>
    </citation>
    <scope>NUCLEOTIDE SEQUENCE [LARGE SCALE GENOMIC DNA]</scope>
    <source>
        <strain evidence="1">Ribe_18-Q3-R11-54_MAXAC.273</strain>
    </source>
</reference>
<dbReference type="AlphaFoldDB" id="A0A9D7SUF7"/>
<protein>
    <submittedName>
        <fullName evidence="1">Uncharacterized protein</fullName>
    </submittedName>
</protein>
<dbReference type="Proteomes" id="UP000808337">
    <property type="component" value="Unassembled WGS sequence"/>
</dbReference>
<organism evidence="1 2">
    <name type="scientific">Candidatus Opimibacter skivensis</name>
    <dbReference type="NCBI Taxonomy" id="2982028"/>
    <lineage>
        <taxon>Bacteria</taxon>
        <taxon>Pseudomonadati</taxon>
        <taxon>Bacteroidota</taxon>
        <taxon>Saprospiria</taxon>
        <taxon>Saprospirales</taxon>
        <taxon>Saprospiraceae</taxon>
        <taxon>Candidatus Opimibacter</taxon>
    </lineage>
</organism>
<comment type="caution">
    <text evidence="1">The sequence shown here is derived from an EMBL/GenBank/DDBJ whole genome shotgun (WGS) entry which is preliminary data.</text>
</comment>
<evidence type="ECO:0000313" key="1">
    <source>
        <dbReference type="EMBL" id="MBK9982193.1"/>
    </source>
</evidence>